<name>A0A939E0L2_9CORY</name>
<dbReference type="Pfam" id="PF01022">
    <property type="entry name" value="HTH_5"/>
    <property type="match status" value="1"/>
</dbReference>
<dbReference type="EMBL" id="JAFLEQ010000008">
    <property type="protein sequence ID" value="MBN9644250.1"/>
    <property type="molecule type" value="Genomic_DNA"/>
</dbReference>
<dbReference type="GO" id="GO:0003677">
    <property type="term" value="F:DNA binding"/>
    <property type="evidence" value="ECO:0007669"/>
    <property type="project" value="UniProtKB-KW"/>
</dbReference>
<organism evidence="5 6">
    <name type="scientific">Corynebacterium mendelii</name>
    <dbReference type="NCBI Taxonomy" id="2765362"/>
    <lineage>
        <taxon>Bacteria</taxon>
        <taxon>Bacillati</taxon>
        <taxon>Actinomycetota</taxon>
        <taxon>Actinomycetes</taxon>
        <taxon>Mycobacteriales</taxon>
        <taxon>Corynebacteriaceae</taxon>
        <taxon>Corynebacterium</taxon>
    </lineage>
</organism>
<dbReference type="CDD" id="cd00090">
    <property type="entry name" value="HTH_ARSR"/>
    <property type="match status" value="1"/>
</dbReference>
<protein>
    <submittedName>
        <fullName evidence="5">Winged helix-turn-helix transcriptional regulator</fullName>
    </submittedName>
</protein>
<gene>
    <name evidence="5" type="ORF">JZY06_06420</name>
</gene>
<reference evidence="5" key="1">
    <citation type="submission" date="2021-03" db="EMBL/GenBank/DDBJ databases">
        <authorList>
            <person name="Sun Q."/>
        </authorList>
    </citation>
    <scope>NUCLEOTIDE SEQUENCE</scope>
    <source>
        <strain evidence="5">CCM 8862</strain>
    </source>
</reference>
<dbReference type="PANTHER" id="PTHR43132">
    <property type="entry name" value="ARSENICAL RESISTANCE OPERON REPRESSOR ARSR-RELATED"/>
    <property type="match status" value="1"/>
</dbReference>
<keyword evidence="6" id="KW-1185">Reference proteome</keyword>
<keyword evidence="3" id="KW-0804">Transcription</keyword>
<dbReference type="Proteomes" id="UP000664332">
    <property type="component" value="Unassembled WGS sequence"/>
</dbReference>
<dbReference type="Gene3D" id="1.10.10.10">
    <property type="entry name" value="Winged helix-like DNA-binding domain superfamily/Winged helix DNA-binding domain"/>
    <property type="match status" value="1"/>
</dbReference>
<dbReference type="PRINTS" id="PR00778">
    <property type="entry name" value="HTHARSR"/>
</dbReference>
<accession>A0A939E0L2</accession>
<evidence type="ECO:0000256" key="2">
    <source>
        <dbReference type="ARBA" id="ARBA00023125"/>
    </source>
</evidence>
<dbReference type="InterPro" id="IPR051011">
    <property type="entry name" value="Metal_resp_trans_reg"/>
</dbReference>
<feature type="domain" description="HTH arsR-type" evidence="4">
    <location>
        <begin position="14"/>
        <end position="108"/>
    </location>
</feature>
<evidence type="ECO:0000313" key="6">
    <source>
        <dbReference type="Proteomes" id="UP000664332"/>
    </source>
</evidence>
<evidence type="ECO:0000256" key="3">
    <source>
        <dbReference type="ARBA" id="ARBA00023163"/>
    </source>
</evidence>
<dbReference type="SUPFAM" id="SSF46785">
    <property type="entry name" value="Winged helix' DNA-binding domain"/>
    <property type="match status" value="1"/>
</dbReference>
<evidence type="ECO:0000256" key="1">
    <source>
        <dbReference type="ARBA" id="ARBA00023015"/>
    </source>
</evidence>
<dbReference type="InterPro" id="IPR001845">
    <property type="entry name" value="HTH_ArsR_DNA-bd_dom"/>
</dbReference>
<dbReference type="InterPro" id="IPR011991">
    <property type="entry name" value="ArsR-like_HTH"/>
</dbReference>
<comment type="caution">
    <text evidence="5">The sequence shown here is derived from an EMBL/GenBank/DDBJ whole genome shotgun (WGS) entry which is preliminary data.</text>
</comment>
<dbReference type="SMART" id="SM00418">
    <property type="entry name" value="HTH_ARSR"/>
    <property type="match status" value="1"/>
</dbReference>
<dbReference type="InterPro" id="IPR036390">
    <property type="entry name" value="WH_DNA-bd_sf"/>
</dbReference>
<dbReference type="InterPro" id="IPR036388">
    <property type="entry name" value="WH-like_DNA-bd_sf"/>
</dbReference>
<evidence type="ECO:0000313" key="5">
    <source>
        <dbReference type="EMBL" id="MBN9644250.1"/>
    </source>
</evidence>
<dbReference type="AlphaFoldDB" id="A0A939E0L2"/>
<dbReference type="GO" id="GO:0003700">
    <property type="term" value="F:DNA-binding transcription factor activity"/>
    <property type="evidence" value="ECO:0007669"/>
    <property type="project" value="InterPro"/>
</dbReference>
<proteinExistence type="predicted"/>
<evidence type="ECO:0000259" key="4">
    <source>
        <dbReference type="PROSITE" id="PS50987"/>
    </source>
</evidence>
<dbReference type="NCBIfam" id="NF033788">
    <property type="entry name" value="HTH_metalloreg"/>
    <property type="match status" value="1"/>
</dbReference>
<keyword evidence="2" id="KW-0238">DNA-binding</keyword>
<sequence>MTTRNLSLRHNPAPSDELFGQAADILKLLGEPTRLRLLWLLSDKEHTVGELVEATGAPRTVVSQHLAKLRLGNLVSSRRNGRNIIYHISDGHLKRMVAEAVNRADHMVSGEPLHD</sequence>
<dbReference type="RefSeq" id="WP_207278693.1">
    <property type="nucleotide sequence ID" value="NZ_JAFLEQ010000008.1"/>
</dbReference>
<dbReference type="PROSITE" id="PS50987">
    <property type="entry name" value="HTH_ARSR_2"/>
    <property type="match status" value="1"/>
</dbReference>
<dbReference type="PANTHER" id="PTHR43132:SF8">
    <property type="entry name" value="HTH-TYPE TRANSCRIPTIONAL REGULATOR KMTR"/>
    <property type="match status" value="1"/>
</dbReference>
<keyword evidence="1" id="KW-0805">Transcription regulation</keyword>